<comment type="cofactor">
    <cofactor evidence="1">
        <name>pyridoxal 5'-phosphate</name>
        <dbReference type="ChEBI" id="CHEBI:597326"/>
    </cofactor>
</comment>
<dbReference type="InterPro" id="IPR016454">
    <property type="entry name" value="Cysteine_dSase"/>
</dbReference>
<keyword evidence="5" id="KW-1185">Reference proteome</keyword>
<protein>
    <submittedName>
        <fullName evidence="4">IscS subfamily cysteine desulfurase</fullName>
    </submittedName>
</protein>
<dbReference type="Gene3D" id="1.10.260.50">
    <property type="match status" value="1"/>
</dbReference>
<evidence type="ECO:0000256" key="1">
    <source>
        <dbReference type="ARBA" id="ARBA00001933"/>
    </source>
</evidence>
<dbReference type="Gene3D" id="3.90.1150.10">
    <property type="entry name" value="Aspartate Aminotransferase, domain 1"/>
    <property type="match status" value="1"/>
</dbReference>
<dbReference type="Pfam" id="PF00266">
    <property type="entry name" value="Aminotran_5"/>
    <property type="match status" value="1"/>
</dbReference>
<dbReference type="RefSeq" id="WP_380967555.1">
    <property type="nucleotide sequence ID" value="NZ_JBHTCO010000020.1"/>
</dbReference>
<proteinExistence type="predicted"/>
<sequence>MIYLDYAASTPMSKQALDVYTKLAAEVFANTESLHDSGTTAKGILEKCRAEVAGMIAAEPKGLYFTSGGTESNILAISSLLKGSKHKGKHILSIKSEHSSILNLLNKLEHEDGYEVTYLPLNDKGILSPDVLEKSIRNDTVLAAIQHASGETGAVQDIETIGDILNKKGVMFHCDAVQSFGKIKTDVKKAHITSLSVSSHKVYGPKGVGACYISPSASINPLIPGTVHEGGLRPGTINLPGIGAFTAAASERIKIMDESYKLMDAIRNKFIDLIKNSSYPIAIESDPSSTLPYVLALRIKGLEGQLVMLSANQKGLAISTGSACQIGHQEPSKTLLAMGRKKDEARELIRLSFGHDTDNNTVHKAFDIIKEVIEEYSFQVK</sequence>
<gene>
    <name evidence="4" type="ORF">ACFQRG_15285</name>
</gene>
<feature type="domain" description="Aminotransferase class V" evidence="3">
    <location>
        <begin position="2"/>
        <end position="362"/>
    </location>
</feature>
<dbReference type="NCBIfam" id="NF002806">
    <property type="entry name" value="PRK02948.1"/>
    <property type="match status" value="1"/>
</dbReference>
<comment type="caution">
    <text evidence="4">The sequence shown here is derived from an EMBL/GenBank/DDBJ whole genome shotgun (WGS) entry which is preliminary data.</text>
</comment>
<keyword evidence="2" id="KW-0663">Pyridoxal phosphate</keyword>
<dbReference type="PANTHER" id="PTHR11601">
    <property type="entry name" value="CYSTEINE DESULFURYLASE FAMILY MEMBER"/>
    <property type="match status" value="1"/>
</dbReference>
<dbReference type="InterPro" id="IPR015421">
    <property type="entry name" value="PyrdxlP-dep_Trfase_major"/>
</dbReference>
<organism evidence="4 5">
    <name type="scientific">Scopulibacillus cellulosilyticus</name>
    <dbReference type="NCBI Taxonomy" id="2665665"/>
    <lineage>
        <taxon>Bacteria</taxon>
        <taxon>Bacillati</taxon>
        <taxon>Bacillota</taxon>
        <taxon>Bacilli</taxon>
        <taxon>Bacillales</taxon>
        <taxon>Sporolactobacillaceae</taxon>
        <taxon>Scopulibacillus</taxon>
    </lineage>
</organism>
<dbReference type="Proteomes" id="UP001596505">
    <property type="component" value="Unassembled WGS sequence"/>
</dbReference>
<evidence type="ECO:0000313" key="4">
    <source>
        <dbReference type="EMBL" id="MFC7394319.1"/>
    </source>
</evidence>
<dbReference type="EMBL" id="JBHTCO010000020">
    <property type="protein sequence ID" value="MFC7394319.1"/>
    <property type="molecule type" value="Genomic_DNA"/>
</dbReference>
<reference evidence="5" key="1">
    <citation type="journal article" date="2019" name="Int. J. Syst. Evol. Microbiol.">
        <title>The Global Catalogue of Microorganisms (GCM) 10K type strain sequencing project: providing services to taxonomists for standard genome sequencing and annotation.</title>
        <authorList>
            <consortium name="The Broad Institute Genomics Platform"/>
            <consortium name="The Broad Institute Genome Sequencing Center for Infectious Disease"/>
            <person name="Wu L."/>
            <person name="Ma J."/>
        </authorList>
    </citation>
    <scope>NUCLEOTIDE SEQUENCE [LARGE SCALE GENOMIC DNA]</scope>
    <source>
        <strain evidence="5">CGMCC 1.16305</strain>
    </source>
</reference>
<dbReference type="InterPro" id="IPR000192">
    <property type="entry name" value="Aminotrans_V_dom"/>
</dbReference>
<dbReference type="PANTHER" id="PTHR11601:SF36">
    <property type="entry name" value="CYSTEINE DESULFURASE NIFS-RELATED"/>
    <property type="match status" value="1"/>
</dbReference>
<dbReference type="PIRSF" id="PIRSF005572">
    <property type="entry name" value="NifS"/>
    <property type="match status" value="1"/>
</dbReference>
<dbReference type="Gene3D" id="3.40.640.10">
    <property type="entry name" value="Type I PLP-dependent aspartate aminotransferase-like (Major domain)"/>
    <property type="match status" value="1"/>
</dbReference>
<accession>A0ABW2PYU0</accession>
<evidence type="ECO:0000313" key="5">
    <source>
        <dbReference type="Proteomes" id="UP001596505"/>
    </source>
</evidence>
<dbReference type="InterPro" id="IPR015424">
    <property type="entry name" value="PyrdxlP-dep_Trfase"/>
</dbReference>
<dbReference type="SUPFAM" id="SSF53383">
    <property type="entry name" value="PLP-dependent transferases"/>
    <property type="match status" value="1"/>
</dbReference>
<dbReference type="InterPro" id="IPR015422">
    <property type="entry name" value="PyrdxlP-dep_Trfase_small"/>
</dbReference>
<evidence type="ECO:0000259" key="3">
    <source>
        <dbReference type="Pfam" id="PF00266"/>
    </source>
</evidence>
<name>A0ABW2PYU0_9BACL</name>
<evidence type="ECO:0000256" key="2">
    <source>
        <dbReference type="ARBA" id="ARBA00022898"/>
    </source>
</evidence>